<keyword evidence="2" id="KW-1185">Reference proteome</keyword>
<comment type="caution">
    <text evidence="1">The sequence shown here is derived from an EMBL/GenBank/DDBJ whole genome shotgun (WGS) entry which is preliminary data.</text>
</comment>
<evidence type="ECO:0000313" key="1">
    <source>
        <dbReference type="EMBL" id="MBL0407357.1"/>
    </source>
</evidence>
<dbReference type="Proteomes" id="UP000605848">
    <property type="component" value="Unassembled WGS sequence"/>
</dbReference>
<proteinExistence type="predicted"/>
<dbReference type="EMBL" id="JAEQMY010000077">
    <property type="protein sequence ID" value="MBL0407357.1"/>
    <property type="molecule type" value="Genomic_DNA"/>
</dbReference>
<evidence type="ECO:0000313" key="2">
    <source>
        <dbReference type="Proteomes" id="UP000605848"/>
    </source>
</evidence>
<name>A0A937D2Z6_9HYPH</name>
<sequence length="46" mass="5126">MNIFLAGGPDQMLWIIKIEFHSKLDAREQLGKNLRLLADTLEASGA</sequence>
<protein>
    <submittedName>
        <fullName evidence="1">Uncharacterized protein</fullName>
    </submittedName>
</protein>
<dbReference type="AlphaFoldDB" id="A0A937D2Z6"/>
<reference evidence="1" key="1">
    <citation type="submission" date="2021-01" db="EMBL/GenBank/DDBJ databases">
        <title>Microvirga sp.</title>
        <authorList>
            <person name="Kim M.K."/>
        </authorList>
    </citation>
    <scope>NUCLEOTIDE SEQUENCE</scope>
    <source>
        <strain evidence="1">5420S-16</strain>
    </source>
</reference>
<gene>
    <name evidence="1" type="ORF">JKG68_25895</name>
</gene>
<organism evidence="1 2">
    <name type="scientific">Microvirga aerilata</name>
    <dbReference type="NCBI Taxonomy" id="670292"/>
    <lineage>
        <taxon>Bacteria</taxon>
        <taxon>Pseudomonadati</taxon>
        <taxon>Pseudomonadota</taxon>
        <taxon>Alphaproteobacteria</taxon>
        <taxon>Hyphomicrobiales</taxon>
        <taxon>Methylobacteriaceae</taxon>
        <taxon>Microvirga</taxon>
    </lineage>
</organism>
<accession>A0A937D2Z6</accession>
<dbReference type="RefSeq" id="WP_202064529.1">
    <property type="nucleotide sequence ID" value="NZ_JAEQMY010000077.1"/>
</dbReference>